<dbReference type="SUPFAM" id="SSF52540">
    <property type="entry name" value="P-loop containing nucleoside triphosphate hydrolases"/>
    <property type="match status" value="1"/>
</dbReference>
<dbReference type="Pfam" id="PF00685">
    <property type="entry name" value="Sulfotransfer_1"/>
    <property type="match status" value="1"/>
</dbReference>
<evidence type="ECO:0000256" key="2">
    <source>
        <dbReference type="SAM" id="Phobius"/>
    </source>
</evidence>
<dbReference type="GO" id="GO:0008146">
    <property type="term" value="F:sulfotransferase activity"/>
    <property type="evidence" value="ECO:0007669"/>
    <property type="project" value="InterPro"/>
</dbReference>
<feature type="domain" description="Sulfotransferase" evidence="3">
    <location>
        <begin position="325"/>
        <end position="433"/>
    </location>
</feature>
<gene>
    <name evidence="4" type="ORF">Pcinc_002497</name>
</gene>
<accession>A0AAE1GJK7</accession>
<dbReference type="AlphaFoldDB" id="A0AAE1GJK7"/>
<organism evidence="4 5">
    <name type="scientific">Petrolisthes cinctipes</name>
    <name type="common">Flat porcelain crab</name>
    <dbReference type="NCBI Taxonomy" id="88211"/>
    <lineage>
        <taxon>Eukaryota</taxon>
        <taxon>Metazoa</taxon>
        <taxon>Ecdysozoa</taxon>
        <taxon>Arthropoda</taxon>
        <taxon>Crustacea</taxon>
        <taxon>Multicrustacea</taxon>
        <taxon>Malacostraca</taxon>
        <taxon>Eumalacostraca</taxon>
        <taxon>Eucarida</taxon>
        <taxon>Decapoda</taxon>
        <taxon>Pleocyemata</taxon>
        <taxon>Anomura</taxon>
        <taxon>Galatheoidea</taxon>
        <taxon>Porcellanidae</taxon>
        <taxon>Petrolisthes</taxon>
    </lineage>
</organism>
<evidence type="ECO:0000256" key="1">
    <source>
        <dbReference type="ARBA" id="ARBA00010236"/>
    </source>
</evidence>
<evidence type="ECO:0000313" key="5">
    <source>
        <dbReference type="Proteomes" id="UP001286313"/>
    </source>
</evidence>
<keyword evidence="2" id="KW-0812">Transmembrane</keyword>
<keyword evidence="2" id="KW-0472">Membrane</keyword>
<keyword evidence="2" id="KW-1133">Transmembrane helix</keyword>
<dbReference type="PANTHER" id="PTHR45964">
    <property type="entry name" value="WSCD FAMILY MEMBER CG9164"/>
    <property type="match status" value="1"/>
</dbReference>
<protein>
    <recommendedName>
        <fullName evidence="3">Sulfotransferase domain-containing protein</fullName>
    </recommendedName>
</protein>
<evidence type="ECO:0000259" key="3">
    <source>
        <dbReference type="Pfam" id="PF00685"/>
    </source>
</evidence>
<sequence>MRWSVIMIAMVMVLIVVLIMNMDRYPLYNLYSLSQTAREGLCQLLCCVVAGYSRMSSLPVSLPVSGGGYRLCQLLCCVVAGYSHMSSLPVSGGGYRLCQLLCCVVAGYSRMSSLPVSLPVSGGGYRLCQLLCCVVAGYSHMSSLPVSVPVSGGGYRLCQLLCCVVAGYSRMSSLPVSVPVSGGGPPDNLLPISTPNHLPPPSSLPLSKIYPVRLPIIENGKLPLERSNNMWALWKKDNPGSPCREYLVRFSKGLPEVQLMSFPGSGNSWTRYLLEASTGIFTGSVFNGHLIYKTGMIGELAKPDDGRTLVQKTHGKSSKLAIVPAVLLIRNPAKAFISWFKLRVTHSKVTQISYQLFNTSKFHQLVPKLLKTWEMVAMNSLLKKNAPVHLVYYERLKEDPISTLRGILAFLGVPEDERRLNCTRTHLKGPYKREGNREFNPYTTEEQLLMTQAVKRVNQTVQLLGYQPLPHYSIIT</sequence>
<reference evidence="4" key="1">
    <citation type="submission" date="2023-10" db="EMBL/GenBank/DDBJ databases">
        <title>Genome assemblies of two species of porcelain crab, Petrolisthes cinctipes and Petrolisthes manimaculis (Anomura: Porcellanidae).</title>
        <authorList>
            <person name="Angst P."/>
        </authorList>
    </citation>
    <scope>NUCLEOTIDE SEQUENCE</scope>
    <source>
        <strain evidence="4">PB745_01</strain>
        <tissue evidence="4">Gill</tissue>
    </source>
</reference>
<keyword evidence="5" id="KW-1185">Reference proteome</keyword>
<dbReference type="PANTHER" id="PTHR45964:SF5">
    <property type="entry name" value="WSCD FAMILY MEMBER CG9164"/>
    <property type="match status" value="1"/>
</dbReference>
<evidence type="ECO:0000313" key="4">
    <source>
        <dbReference type="EMBL" id="KAK3893697.1"/>
    </source>
</evidence>
<proteinExistence type="inferred from homology"/>
<name>A0AAE1GJK7_PETCI</name>
<dbReference type="Proteomes" id="UP001286313">
    <property type="component" value="Unassembled WGS sequence"/>
</dbReference>
<dbReference type="InterPro" id="IPR051589">
    <property type="entry name" value="Sialate-O-sulfotransferase"/>
</dbReference>
<dbReference type="Gene3D" id="3.40.50.300">
    <property type="entry name" value="P-loop containing nucleotide triphosphate hydrolases"/>
    <property type="match status" value="1"/>
</dbReference>
<dbReference type="EMBL" id="JAWQEG010000185">
    <property type="protein sequence ID" value="KAK3893697.1"/>
    <property type="molecule type" value="Genomic_DNA"/>
</dbReference>
<dbReference type="InterPro" id="IPR027417">
    <property type="entry name" value="P-loop_NTPase"/>
</dbReference>
<comment type="similarity">
    <text evidence="1">Belongs to the WSCD family.</text>
</comment>
<feature type="transmembrane region" description="Helical" evidence="2">
    <location>
        <begin position="6"/>
        <end position="22"/>
    </location>
</feature>
<dbReference type="InterPro" id="IPR000863">
    <property type="entry name" value="Sulfotransferase_dom"/>
</dbReference>
<comment type="caution">
    <text evidence="4">The sequence shown here is derived from an EMBL/GenBank/DDBJ whole genome shotgun (WGS) entry which is preliminary data.</text>
</comment>